<comment type="caution">
    <text evidence="3">The sequence shown here is derived from an EMBL/GenBank/DDBJ whole genome shotgun (WGS) entry which is preliminary data.</text>
</comment>
<accession>A0A8S9GC31</accession>
<keyword evidence="2" id="KW-0472">Membrane</keyword>
<protein>
    <submittedName>
        <fullName evidence="3">Uncharacterized protein</fullName>
    </submittedName>
</protein>
<keyword evidence="2" id="KW-0812">Transmembrane</keyword>
<keyword evidence="2" id="KW-1133">Transmembrane helix</keyword>
<evidence type="ECO:0000256" key="1">
    <source>
        <dbReference type="SAM" id="MobiDB-lite"/>
    </source>
</evidence>
<dbReference type="AlphaFoldDB" id="A0A8S9GC31"/>
<feature type="transmembrane region" description="Helical" evidence="2">
    <location>
        <begin position="184"/>
        <end position="203"/>
    </location>
</feature>
<sequence>MKTCGARNPDLIEIRDKDGYVIRNLLSSLESLLSTYSCYLSEFQATKIKLFIVRFLLLSIQNPNLTISPSLRLISSPFLFLKSIENPKDTYYNLNFTSLYALFSATLSRISLAGLANAPPSKETSRSPANTPHATLSSHSDLLEFFCLFRVVISFQGVRGRWHEEGVQRTPPSQIKAMSTIQSGYYRGAVGGMLVIILIGALMKGRGVGASGVGRTTFLLLQHRKATAKGPAKKLATLQKQDGDDFKESVEGD</sequence>
<organism evidence="3 4">
    <name type="scientific">Brassica cretica</name>
    <name type="common">Mustard</name>
    <dbReference type="NCBI Taxonomy" id="69181"/>
    <lineage>
        <taxon>Eukaryota</taxon>
        <taxon>Viridiplantae</taxon>
        <taxon>Streptophyta</taxon>
        <taxon>Embryophyta</taxon>
        <taxon>Tracheophyta</taxon>
        <taxon>Spermatophyta</taxon>
        <taxon>Magnoliopsida</taxon>
        <taxon>eudicotyledons</taxon>
        <taxon>Gunneridae</taxon>
        <taxon>Pentapetalae</taxon>
        <taxon>rosids</taxon>
        <taxon>malvids</taxon>
        <taxon>Brassicales</taxon>
        <taxon>Brassicaceae</taxon>
        <taxon>Brassiceae</taxon>
        <taxon>Brassica</taxon>
    </lineage>
</organism>
<reference evidence="3" key="1">
    <citation type="submission" date="2019-12" db="EMBL/GenBank/DDBJ databases">
        <title>Genome sequencing and annotation of Brassica cretica.</title>
        <authorList>
            <person name="Studholme D.J."/>
            <person name="Sarris P.F."/>
        </authorList>
    </citation>
    <scope>NUCLEOTIDE SEQUENCE</scope>
    <source>
        <strain evidence="3">PFS-001/15</strain>
        <tissue evidence="3">Leaf</tissue>
    </source>
</reference>
<proteinExistence type="predicted"/>
<dbReference type="EMBL" id="QGKW02002005">
    <property type="protein sequence ID" value="KAF2543635.1"/>
    <property type="molecule type" value="Genomic_DNA"/>
</dbReference>
<evidence type="ECO:0000256" key="2">
    <source>
        <dbReference type="SAM" id="Phobius"/>
    </source>
</evidence>
<gene>
    <name evidence="3" type="ORF">F2Q68_00028627</name>
</gene>
<dbReference type="Proteomes" id="UP000712281">
    <property type="component" value="Unassembled WGS sequence"/>
</dbReference>
<name>A0A8S9GC31_BRACR</name>
<evidence type="ECO:0000313" key="4">
    <source>
        <dbReference type="Proteomes" id="UP000712281"/>
    </source>
</evidence>
<feature type="compositionally biased region" description="Basic and acidic residues" evidence="1">
    <location>
        <begin position="241"/>
        <end position="253"/>
    </location>
</feature>
<feature type="region of interest" description="Disordered" evidence="1">
    <location>
        <begin position="229"/>
        <end position="253"/>
    </location>
</feature>
<evidence type="ECO:0000313" key="3">
    <source>
        <dbReference type="EMBL" id="KAF2543635.1"/>
    </source>
</evidence>